<organism evidence="1 2">
    <name type="scientific">Conidiobolus coronatus (strain ATCC 28846 / CBS 209.66 / NRRL 28638)</name>
    <name type="common">Delacroixia coronata</name>
    <dbReference type="NCBI Taxonomy" id="796925"/>
    <lineage>
        <taxon>Eukaryota</taxon>
        <taxon>Fungi</taxon>
        <taxon>Fungi incertae sedis</taxon>
        <taxon>Zoopagomycota</taxon>
        <taxon>Entomophthoromycotina</taxon>
        <taxon>Entomophthoromycetes</taxon>
        <taxon>Entomophthorales</taxon>
        <taxon>Ancylistaceae</taxon>
        <taxon>Conidiobolus</taxon>
    </lineage>
</organism>
<proteinExistence type="predicted"/>
<feature type="non-terminal residue" evidence="1">
    <location>
        <position position="1"/>
    </location>
</feature>
<sequence>MFRLKPTQVPITAQNFKNIEDAGLDSKGFLKLIDSTITSSNSQNSNTSNNNTNNN</sequence>
<dbReference type="EMBL" id="KQ964542">
    <property type="protein sequence ID" value="KXN69255.1"/>
    <property type="molecule type" value="Genomic_DNA"/>
</dbReference>
<dbReference type="AlphaFoldDB" id="A0A137P2I5"/>
<reference evidence="1 2" key="1">
    <citation type="journal article" date="2015" name="Genome Biol. Evol.">
        <title>Phylogenomic analyses indicate that early fungi evolved digesting cell walls of algal ancestors of land plants.</title>
        <authorList>
            <person name="Chang Y."/>
            <person name="Wang S."/>
            <person name="Sekimoto S."/>
            <person name="Aerts A.L."/>
            <person name="Choi C."/>
            <person name="Clum A."/>
            <person name="LaButti K.M."/>
            <person name="Lindquist E.A."/>
            <person name="Yee Ngan C."/>
            <person name="Ohm R.A."/>
            <person name="Salamov A.A."/>
            <person name="Grigoriev I.V."/>
            <person name="Spatafora J.W."/>
            <person name="Berbee M.L."/>
        </authorList>
    </citation>
    <scope>NUCLEOTIDE SEQUENCE [LARGE SCALE GENOMIC DNA]</scope>
    <source>
        <strain evidence="1 2">NRRL 28638</strain>
    </source>
</reference>
<name>A0A137P2I5_CONC2</name>
<gene>
    <name evidence="1" type="ORF">CONCODRAFT_79414</name>
</gene>
<protein>
    <submittedName>
        <fullName evidence="1">Uncharacterized protein</fullName>
    </submittedName>
</protein>
<keyword evidence="2" id="KW-1185">Reference proteome</keyword>
<accession>A0A137P2I5</accession>
<evidence type="ECO:0000313" key="2">
    <source>
        <dbReference type="Proteomes" id="UP000070444"/>
    </source>
</evidence>
<dbReference type="Proteomes" id="UP000070444">
    <property type="component" value="Unassembled WGS sequence"/>
</dbReference>
<evidence type="ECO:0000313" key="1">
    <source>
        <dbReference type="EMBL" id="KXN69255.1"/>
    </source>
</evidence>